<organism evidence="4 5">
    <name type="scientific">Streptomyces marincola</name>
    <dbReference type="NCBI Taxonomy" id="2878388"/>
    <lineage>
        <taxon>Bacteria</taxon>
        <taxon>Bacillati</taxon>
        <taxon>Actinomycetota</taxon>
        <taxon>Actinomycetes</taxon>
        <taxon>Kitasatosporales</taxon>
        <taxon>Streptomycetaceae</taxon>
        <taxon>Streptomyces</taxon>
    </lineage>
</organism>
<dbReference type="Gene3D" id="3.30.565.10">
    <property type="entry name" value="Histidine kinase-like ATPase, C-terminal domain"/>
    <property type="match status" value="1"/>
</dbReference>
<dbReference type="OrthoDB" id="3867457at2"/>
<reference evidence="4 5" key="1">
    <citation type="submission" date="2017-05" db="EMBL/GenBank/DDBJ databases">
        <title>Complete genome sequence of Streptomyces sp. SCSIO 03032 revealed the diverse biosynthetic pathways for its bioactive secondary metabolites.</title>
        <authorList>
            <person name="Ma L."/>
            <person name="Zhu Y."/>
            <person name="Zhang W."/>
            <person name="Zhang G."/>
            <person name="Tian X."/>
            <person name="Zhang S."/>
            <person name="Zhang C."/>
        </authorList>
    </citation>
    <scope>NUCLEOTIDE SEQUENCE [LARGE SCALE GENOMIC DNA]</scope>
    <source>
        <strain evidence="4 5">SCSIO 03032</strain>
    </source>
</reference>
<dbReference type="GO" id="GO:0004674">
    <property type="term" value="F:protein serine/threonine kinase activity"/>
    <property type="evidence" value="ECO:0007669"/>
    <property type="project" value="UniProtKB-KW"/>
</dbReference>
<dbReference type="Proteomes" id="UP000194218">
    <property type="component" value="Chromosome"/>
</dbReference>
<accession>A0A1W7CXJ2</accession>
<keyword evidence="1" id="KW-0723">Serine/threonine-protein kinase</keyword>
<feature type="domain" description="Histidine kinase/HSP90-like ATPase" evidence="3">
    <location>
        <begin position="33"/>
        <end position="164"/>
    </location>
</feature>
<dbReference type="CDD" id="cd16936">
    <property type="entry name" value="HATPase_RsbW-like"/>
    <property type="match status" value="1"/>
</dbReference>
<dbReference type="Pfam" id="PF13581">
    <property type="entry name" value="HATPase_c_2"/>
    <property type="match status" value="1"/>
</dbReference>
<dbReference type="AlphaFoldDB" id="A0A1W7CXJ2"/>
<dbReference type="KEGG" id="smao:CAG99_11705"/>
<dbReference type="PANTHER" id="PTHR35526">
    <property type="entry name" value="ANTI-SIGMA-F FACTOR RSBW-RELATED"/>
    <property type="match status" value="1"/>
</dbReference>
<keyword evidence="5" id="KW-1185">Reference proteome</keyword>
<evidence type="ECO:0000256" key="2">
    <source>
        <dbReference type="SAM" id="MobiDB-lite"/>
    </source>
</evidence>
<keyword evidence="1" id="KW-0808">Transferase</keyword>
<evidence type="ECO:0000256" key="1">
    <source>
        <dbReference type="ARBA" id="ARBA00022527"/>
    </source>
</evidence>
<evidence type="ECO:0000313" key="4">
    <source>
        <dbReference type="EMBL" id="ARQ69445.1"/>
    </source>
</evidence>
<evidence type="ECO:0000259" key="3">
    <source>
        <dbReference type="Pfam" id="PF13581"/>
    </source>
</evidence>
<dbReference type="PANTHER" id="PTHR35526:SF3">
    <property type="entry name" value="ANTI-SIGMA-F FACTOR RSBW"/>
    <property type="match status" value="1"/>
</dbReference>
<dbReference type="InterPro" id="IPR050267">
    <property type="entry name" value="Anti-sigma-factor_SerPK"/>
</dbReference>
<feature type="compositionally biased region" description="Low complexity" evidence="2">
    <location>
        <begin position="88"/>
        <end position="104"/>
    </location>
</feature>
<keyword evidence="1" id="KW-0418">Kinase</keyword>
<dbReference type="InterPro" id="IPR003594">
    <property type="entry name" value="HATPase_dom"/>
</dbReference>
<sequence length="183" mass="19169">MATGGTPMLDVLGHRSLPVDVRTLSGTATLPLASRPESVRTARDFTRSTLNGWRLPEQYDAVSLVVSELVTNALRHGAAARPAEREPAAPATAPPAAAQAGRPAVNGSAARSAVELELIRCAGRLVCAVRDPSAAGPRLGEVDGTAESGRGLHLVECFSDGWGWRPLTGERLGKVVWAVFRTG</sequence>
<feature type="region of interest" description="Disordered" evidence="2">
    <location>
        <begin position="77"/>
        <end position="104"/>
    </location>
</feature>
<proteinExistence type="predicted"/>
<dbReference type="EMBL" id="CP021121">
    <property type="protein sequence ID" value="ARQ69445.1"/>
    <property type="molecule type" value="Genomic_DNA"/>
</dbReference>
<evidence type="ECO:0000313" key="5">
    <source>
        <dbReference type="Proteomes" id="UP000194218"/>
    </source>
</evidence>
<name>A0A1W7CXJ2_9ACTN</name>
<gene>
    <name evidence="4" type="ORF">CAG99_11705</name>
</gene>
<dbReference type="InterPro" id="IPR036890">
    <property type="entry name" value="HATPase_C_sf"/>
</dbReference>
<protein>
    <recommendedName>
        <fullName evidence="3">Histidine kinase/HSP90-like ATPase domain-containing protein</fullName>
    </recommendedName>
</protein>